<evidence type="ECO:0000259" key="9">
    <source>
        <dbReference type="PROSITE" id="PS50263"/>
    </source>
</evidence>
<comment type="subcellular location">
    <subcellularLocation>
        <location evidence="1">Cell membrane</location>
        <topology evidence="1">Multi-pass membrane protein</topology>
    </subcellularLocation>
</comment>
<dbReference type="Pfam" id="PF00795">
    <property type="entry name" value="CN_hydrolase"/>
    <property type="match status" value="1"/>
</dbReference>
<evidence type="ECO:0000256" key="1">
    <source>
        <dbReference type="ARBA" id="ARBA00004651"/>
    </source>
</evidence>
<dbReference type="AlphaFoldDB" id="A0A6J7SMR1"/>
<feature type="domain" description="CN hydrolase" evidence="9">
    <location>
        <begin position="194"/>
        <end position="449"/>
    </location>
</feature>
<dbReference type="NCBIfam" id="TIGR00546">
    <property type="entry name" value="lnt"/>
    <property type="match status" value="1"/>
</dbReference>
<feature type="transmembrane region" description="Helical" evidence="8">
    <location>
        <begin position="33"/>
        <end position="54"/>
    </location>
</feature>
<dbReference type="InterPro" id="IPR036526">
    <property type="entry name" value="C-N_Hydrolase_sf"/>
</dbReference>
<dbReference type="Gene3D" id="3.60.110.10">
    <property type="entry name" value="Carbon-nitrogen hydrolase"/>
    <property type="match status" value="1"/>
</dbReference>
<dbReference type="SUPFAM" id="SSF56317">
    <property type="entry name" value="Carbon-nitrogen hydrolase"/>
    <property type="match status" value="1"/>
</dbReference>
<dbReference type="PANTHER" id="PTHR38686:SF1">
    <property type="entry name" value="APOLIPOPROTEIN N-ACYLTRANSFERASE"/>
    <property type="match status" value="1"/>
</dbReference>
<evidence type="ECO:0000256" key="7">
    <source>
        <dbReference type="ARBA" id="ARBA00023315"/>
    </source>
</evidence>
<dbReference type="PROSITE" id="PS50263">
    <property type="entry name" value="CN_HYDROLASE"/>
    <property type="match status" value="1"/>
</dbReference>
<evidence type="ECO:0000256" key="5">
    <source>
        <dbReference type="ARBA" id="ARBA00022989"/>
    </source>
</evidence>
<keyword evidence="6 8" id="KW-0472">Membrane</keyword>
<proteinExistence type="inferred from homology"/>
<dbReference type="InterPro" id="IPR003010">
    <property type="entry name" value="C-N_Hydrolase"/>
</dbReference>
<evidence type="ECO:0000256" key="4">
    <source>
        <dbReference type="ARBA" id="ARBA00022692"/>
    </source>
</evidence>
<feature type="transmembrane region" description="Helical" evidence="8">
    <location>
        <begin position="6"/>
        <end position="26"/>
    </location>
</feature>
<feature type="transmembrane region" description="Helical" evidence="8">
    <location>
        <begin position="465"/>
        <end position="484"/>
    </location>
</feature>
<protein>
    <submittedName>
        <fullName evidence="10">Unannotated protein</fullName>
    </submittedName>
</protein>
<keyword evidence="3" id="KW-0808">Transferase</keyword>
<dbReference type="Pfam" id="PF20154">
    <property type="entry name" value="LNT_N"/>
    <property type="match status" value="1"/>
</dbReference>
<evidence type="ECO:0000256" key="2">
    <source>
        <dbReference type="ARBA" id="ARBA00022475"/>
    </source>
</evidence>
<dbReference type="HAMAP" id="MF_01148">
    <property type="entry name" value="Lnt"/>
    <property type="match status" value="1"/>
</dbReference>
<evidence type="ECO:0000313" key="10">
    <source>
        <dbReference type="EMBL" id="CAB5042507.1"/>
    </source>
</evidence>
<reference evidence="10" key="1">
    <citation type="submission" date="2020-05" db="EMBL/GenBank/DDBJ databases">
        <authorList>
            <person name="Chiriac C."/>
            <person name="Salcher M."/>
            <person name="Ghai R."/>
            <person name="Kavagutti S V."/>
        </authorList>
    </citation>
    <scope>NUCLEOTIDE SEQUENCE</scope>
</reference>
<dbReference type="InterPro" id="IPR045378">
    <property type="entry name" value="LNT_N"/>
</dbReference>
<gene>
    <name evidence="10" type="ORF">UFOPK4237_01548</name>
</gene>
<dbReference type="GO" id="GO:0016410">
    <property type="term" value="F:N-acyltransferase activity"/>
    <property type="evidence" value="ECO:0007669"/>
    <property type="project" value="InterPro"/>
</dbReference>
<dbReference type="InterPro" id="IPR004563">
    <property type="entry name" value="Apolipo_AcylTrfase"/>
</dbReference>
<evidence type="ECO:0000256" key="8">
    <source>
        <dbReference type="SAM" id="Phobius"/>
    </source>
</evidence>
<keyword evidence="4 8" id="KW-0812">Transmembrane</keyword>
<keyword evidence="5 8" id="KW-1133">Transmembrane helix</keyword>
<dbReference type="EMBL" id="CAFBPZ010000143">
    <property type="protein sequence ID" value="CAB5042507.1"/>
    <property type="molecule type" value="Genomic_DNA"/>
</dbReference>
<dbReference type="GO" id="GO:0042158">
    <property type="term" value="P:lipoprotein biosynthetic process"/>
    <property type="evidence" value="ECO:0007669"/>
    <property type="project" value="InterPro"/>
</dbReference>
<feature type="transmembrane region" description="Helical" evidence="8">
    <location>
        <begin position="60"/>
        <end position="82"/>
    </location>
</feature>
<keyword evidence="2" id="KW-1003">Cell membrane</keyword>
<name>A0A6J7SMR1_9ZZZZ</name>
<evidence type="ECO:0000256" key="3">
    <source>
        <dbReference type="ARBA" id="ARBA00022679"/>
    </source>
</evidence>
<evidence type="ECO:0000256" key="6">
    <source>
        <dbReference type="ARBA" id="ARBA00023136"/>
    </source>
</evidence>
<feature type="transmembrane region" description="Helical" evidence="8">
    <location>
        <begin position="127"/>
        <end position="151"/>
    </location>
</feature>
<keyword evidence="7" id="KW-0012">Acyltransferase</keyword>
<dbReference type="GO" id="GO:0005886">
    <property type="term" value="C:plasma membrane"/>
    <property type="evidence" value="ECO:0007669"/>
    <property type="project" value="UniProtKB-SubCell"/>
</dbReference>
<dbReference type="PANTHER" id="PTHR38686">
    <property type="entry name" value="APOLIPOPROTEIN N-ACYLTRANSFERASE"/>
    <property type="match status" value="1"/>
</dbReference>
<organism evidence="10">
    <name type="scientific">freshwater metagenome</name>
    <dbReference type="NCBI Taxonomy" id="449393"/>
    <lineage>
        <taxon>unclassified sequences</taxon>
        <taxon>metagenomes</taxon>
        <taxon>ecological metagenomes</taxon>
    </lineage>
</organism>
<sequence length="495" mass="53021">MWTAFAPFAWGWSAFLAVCGLLAVLIGCSVRRAFMYGALSGFVYFSMLLFWLTIVGADAWLLLSVVCAVSFGFMGVGIALVTRFRWWPLIVPGMWIAQEWVRGSWPFGGFPWGSLAFSQVDTSFGRMSVVLGVLGAGGWLVLGASATVEAVRALYSLNIRQSGSWFVLALLTIVGPFLIQPPTQGDRVGGVASANIGIVQGGTPETGLGAFDVRRAVLDNHVRETMKLAINIAHGTQAKPVFVLWPENSSDLDPYLDTAAQAAIGVAVRTLNVPVIVGAVVNNPVDPNTVLNQGILWNPATGAGQQYSKTHPVPFGEYIPFRSLLAPLIDRFDRIGRDFAAGTTTGIFKIDGVKAGDVICFEVAYNSVIDPLISDGARVLMVQTNNATYATTAQPQQQLAIEQMRALETGRSLVVAATSGISAFIRPDGTVQAQIPEGEVGGIVREVALRGTLNPSAYFGQPLTAVWSLTAVLLACFLSVRAIGRKRSMRHKVSQ</sequence>
<accession>A0A6J7SMR1</accession>
<dbReference type="CDD" id="cd07571">
    <property type="entry name" value="ALP_N-acyl_transferase"/>
    <property type="match status" value="1"/>
</dbReference>